<evidence type="ECO:0000256" key="5">
    <source>
        <dbReference type="ARBA" id="ARBA00023306"/>
    </source>
</evidence>
<proteinExistence type="inferred from homology"/>
<dbReference type="GO" id="GO:0044772">
    <property type="term" value="P:mitotic cell cycle phase transition"/>
    <property type="evidence" value="ECO:0007669"/>
    <property type="project" value="InterPro"/>
</dbReference>
<reference evidence="12" key="1">
    <citation type="submission" date="2025-08" db="UniProtKB">
        <authorList>
            <consortium name="RefSeq"/>
        </authorList>
    </citation>
    <scope>IDENTIFICATION</scope>
    <source>
        <tissue evidence="12">Seedling</tissue>
    </source>
</reference>
<evidence type="ECO:0000256" key="2">
    <source>
        <dbReference type="ARBA" id="ARBA00011177"/>
    </source>
</evidence>
<dbReference type="InterPro" id="IPR036915">
    <property type="entry name" value="Cyclin-like_sf"/>
</dbReference>
<dbReference type="SMART" id="SM00385">
    <property type="entry name" value="CYCLIN"/>
    <property type="match status" value="2"/>
</dbReference>
<comment type="similarity">
    <text evidence="1">Belongs to the cyclin family. Cyclin AB subfamily.</text>
</comment>
<feature type="region of interest" description="Disordered" evidence="8">
    <location>
        <begin position="1"/>
        <end position="31"/>
    </location>
</feature>
<organism evidence="11 12">
    <name type="scientific">Ziziphus jujuba</name>
    <name type="common">Chinese jujube</name>
    <name type="synonym">Ziziphus sativa</name>
    <dbReference type="NCBI Taxonomy" id="326968"/>
    <lineage>
        <taxon>Eukaryota</taxon>
        <taxon>Viridiplantae</taxon>
        <taxon>Streptophyta</taxon>
        <taxon>Embryophyta</taxon>
        <taxon>Tracheophyta</taxon>
        <taxon>Spermatophyta</taxon>
        <taxon>Magnoliopsida</taxon>
        <taxon>eudicotyledons</taxon>
        <taxon>Gunneridae</taxon>
        <taxon>Pentapetalae</taxon>
        <taxon>rosids</taxon>
        <taxon>fabids</taxon>
        <taxon>Rosales</taxon>
        <taxon>Rhamnaceae</taxon>
        <taxon>Paliureae</taxon>
        <taxon>Ziziphus</taxon>
    </lineage>
</organism>
<evidence type="ECO:0000256" key="1">
    <source>
        <dbReference type="ARBA" id="ARBA00006955"/>
    </source>
</evidence>
<dbReference type="SUPFAM" id="SSF47954">
    <property type="entry name" value="Cyclin-like"/>
    <property type="match status" value="2"/>
</dbReference>
<dbReference type="InterPro" id="IPR046965">
    <property type="entry name" value="Cyclin_A/B-like"/>
</dbReference>
<keyword evidence="4 7" id="KW-0195">Cyclin</keyword>
<dbReference type="RefSeq" id="XP_015873203.3">
    <property type="nucleotide sequence ID" value="XM_016017717.4"/>
</dbReference>
<dbReference type="InterPro" id="IPR006671">
    <property type="entry name" value="Cyclin_N"/>
</dbReference>
<dbReference type="InParanoid" id="A0A6P3ZHT0"/>
<evidence type="ECO:0000313" key="12">
    <source>
        <dbReference type="RefSeq" id="XP_015873203.3"/>
    </source>
</evidence>
<dbReference type="KEGG" id="zju:107410303"/>
<dbReference type="GO" id="GO:0010332">
    <property type="term" value="P:response to gamma radiation"/>
    <property type="evidence" value="ECO:0007669"/>
    <property type="project" value="UniProtKB-ARBA"/>
</dbReference>
<gene>
    <name evidence="12" type="primary">LOC107410303</name>
</gene>
<dbReference type="CDD" id="cd20567">
    <property type="entry name" value="CYCLIN_AtCycB-like_rpt1"/>
    <property type="match status" value="1"/>
</dbReference>
<dbReference type="GO" id="GO:0016538">
    <property type="term" value="F:cyclin-dependent protein serine/threonine kinase regulator activity"/>
    <property type="evidence" value="ECO:0007669"/>
    <property type="project" value="InterPro"/>
</dbReference>
<dbReference type="InterPro" id="IPR013763">
    <property type="entry name" value="Cyclin-like_dom"/>
</dbReference>
<protein>
    <recommendedName>
        <fullName evidence="6">B-like cyclin</fullName>
    </recommendedName>
</protein>
<dbReference type="InterPro" id="IPR048258">
    <property type="entry name" value="Cyclins_cyclin-box"/>
</dbReference>
<feature type="domain" description="Cyclin C-terminal" evidence="10">
    <location>
        <begin position="287"/>
        <end position="406"/>
    </location>
</feature>
<dbReference type="AlphaFoldDB" id="A0A6P3ZHT0"/>
<evidence type="ECO:0000313" key="11">
    <source>
        <dbReference type="Proteomes" id="UP001652623"/>
    </source>
</evidence>
<feature type="compositionally biased region" description="Polar residues" evidence="8">
    <location>
        <begin position="99"/>
        <end position="110"/>
    </location>
</feature>
<comment type="subunit">
    <text evidence="2">Interacts with the CDC2 protein kinase to form a serine/threonine kinase holoenzyme complex also known as maturation promoting factor (MPF). The cyclin subunit imparts substrate specificity to the complex.</text>
</comment>
<evidence type="ECO:0000259" key="9">
    <source>
        <dbReference type="SMART" id="SM00385"/>
    </source>
</evidence>
<name>A0A6P3ZHT0_ZIZJJ</name>
<dbReference type="SMART" id="SM01332">
    <property type="entry name" value="Cyclin_C"/>
    <property type="match status" value="1"/>
</dbReference>
<feature type="domain" description="Cyclin-like" evidence="9">
    <location>
        <begin position="194"/>
        <end position="278"/>
    </location>
</feature>
<feature type="region of interest" description="Disordered" evidence="8">
    <location>
        <begin position="91"/>
        <end position="111"/>
    </location>
</feature>
<evidence type="ECO:0000256" key="4">
    <source>
        <dbReference type="ARBA" id="ARBA00023127"/>
    </source>
</evidence>
<keyword evidence="5" id="KW-0131">Cell cycle</keyword>
<feature type="compositionally biased region" description="Basic and acidic residues" evidence="8">
    <location>
        <begin position="16"/>
        <end position="29"/>
    </location>
</feature>
<dbReference type="InterPro" id="IPR004367">
    <property type="entry name" value="Cyclin_C-dom"/>
</dbReference>
<dbReference type="PANTHER" id="PTHR10177">
    <property type="entry name" value="CYCLINS"/>
    <property type="match status" value="1"/>
</dbReference>
<evidence type="ECO:0000256" key="8">
    <source>
        <dbReference type="SAM" id="MobiDB-lite"/>
    </source>
</evidence>
<dbReference type="Gene3D" id="1.10.472.10">
    <property type="entry name" value="Cyclin-like"/>
    <property type="match status" value="2"/>
</dbReference>
<feature type="domain" description="Cyclin-like" evidence="9">
    <location>
        <begin position="291"/>
        <end position="375"/>
    </location>
</feature>
<dbReference type="Pfam" id="PF02984">
    <property type="entry name" value="Cyclin_C"/>
    <property type="match status" value="1"/>
</dbReference>
<dbReference type="PIRSF" id="PIRSF001771">
    <property type="entry name" value="Cyclin_A_B_D_E"/>
    <property type="match status" value="1"/>
</dbReference>
<dbReference type="PROSITE" id="PS00292">
    <property type="entry name" value="CYCLINS"/>
    <property type="match status" value="1"/>
</dbReference>
<evidence type="ECO:0000256" key="7">
    <source>
        <dbReference type="RuleBase" id="RU000383"/>
    </source>
</evidence>
<evidence type="ECO:0000256" key="3">
    <source>
        <dbReference type="ARBA" id="ARBA00022618"/>
    </source>
</evidence>
<accession>A0A6P3ZHT0</accession>
<sequence length="415" mass="46322">MASRAIAPQQQQQPREGVRQKKLPVEGRNNRRVLQDIGNLVSRKAAEGKQEAPIDKNKKSIAEDAVTLLQIGVGKVSVAAKPAETAKIACENPKPEGFQGSSRKSKQVTSSRKDCKAFSSVLSARSKAASAIASEPKDLVVNIDAEDTDNELAVIEYIDELYEFYKLSEEENQVKDYMGSQSDINAKMRSILVDWLIEVHHKFELNPETLYLTINIVDRFLSMKVVPRRELQLVGISSMLLASKYEEIWSPEVNDFVCISDNAYAKEQILAMEKAILGKLEWFLTVPTPYVFLVRYAKASLPFDEQMENMVFFLAELGLMNYTTITNFSPSILAASAVYAARCTLEISPFWTETLKHNTGYSEDQLMDCAELLVSLHSTAAESRLRAVYKKFSSEDRNAVALLLPASSLLSESSP</sequence>
<dbReference type="GO" id="GO:0051301">
    <property type="term" value="P:cell division"/>
    <property type="evidence" value="ECO:0007669"/>
    <property type="project" value="UniProtKB-KW"/>
</dbReference>
<dbReference type="GeneID" id="107410303"/>
<keyword evidence="3" id="KW-0132">Cell division</keyword>
<dbReference type="Pfam" id="PF00134">
    <property type="entry name" value="Cyclin_N"/>
    <property type="match status" value="1"/>
</dbReference>
<evidence type="ECO:0000256" key="6">
    <source>
        <dbReference type="ARBA" id="ARBA00032263"/>
    </source>
</evidence>
<dbReference type="InterPro" id="IPR039361">
    <property type="entry name" value="Cyclin"/>
</dbReference>
<dbReference type="FunCoup" id="A0A6P3ZHT0">
    <property type="interactions" value="887"/>
</dbReference>
<keyword evidence="11" id="KW-1185">Reference proteome</keyword>
<dbReference type="Proteomes" id="UP001652623">
    <property type="component" value="Chromosome 10"/>
</dbReference>
<evidence type="ECO:0000259" key="10">
    <source>
        <dbReference type="SMART" id="SM01332"/>
    </source>
</evidence>